<name>A0A8S3YVR6_9EUPU</name>
<dbReference type="PANTHER" id="PTHR24373">
    <property type="entry name" value="SLIT RELATED LEUCINE-RICH REPEAT NEURONAL PROTEIN"/>
    <property type="match status" value="1"/>
</dbReference>
<gene>
    <name evidence="5" type="ORF">CUNI_LOCUS5293</name>
</gene>
<dbReference type="InterPro" id="IPR050328">
    <property type="entry name" value="Dev_Immune_Receptor"/>
</dbReference>
<dbReference type="SMART" id="SM00365">
    <property type="entry name" value="LRR_SD22"/>
    <property type="match status" value="5"/>
</dbReference>
<dbReference type="PROSITE" id="PS51450">
    <property type="entry name" value="LRR"/>
    <property type="match status" value="3"/>
</dbReference>
<evidence type="ECO:0000256" key="4">
    <source>
        <dbReference type="SAM" id="SignalP"/>
    </source>
</evidence>
<dbReference type="InterPro" id="IPR032675">
    <property type="entry name" value="LRR_dom_sf"/>
</dbReference>
<dbReference type="PANTHER" id="PTHR24373:SF383">
    <property type="entry name" value="LEUCINE-RICH REPEAT-CONTAINING PROTEIN 15-LIKE"/>
    <property type="match status" value="1"/>
</dbReference>
<protein>
    <submittedName>
        <fullName evidence="5">Uncharacterized protein</fullName>
    </submittedName>
</protein>
<feature type="chain" id="PRO_5035734629" evidence="4">
    <location>
        <begin position="26"/>
        <end position="468"/>
    </location>
</feature>
<dbReference type="Pfam" id="PF00560">
    <property type="entry name" value="LRR_1"/>
    <property type="match status" value="1"/>
</dbReference>
<sequence>MVMELTRNLHIVLLIGVVCVVQAIAVICPYSDLICSCDSEILCYGLQQIPPLITGDNVGKFTYLTFQVGNITNIPSNSLPPGLTLIELSSHPISSIADDAFDSSADTLETFTIKESHLTSLPTALKKLSKLIRLFIDDTPIQVWDTATLKQIAPTVENLALRNVSLSTWPSWISDFNSLLTLDLSGNPLNAIPDDAFNSLKESVTVLELRNTGLTHVPQALSTLSSLISLDLRNNNFTDVSEIERIAGSPFARNLTDLFLDSSGLTGAANLTNLTSLKVIGLSNNRISDVAAGSLPRSLIALYLSNNSLSSVPQDVAFLNSLTDLYLSNNRIKEIEPTSFPSSLVYLDLHFNNLTVITNTTFTHLSLLEHLLLNFNPISTIEPAAFSDLVSLQQLSLIETHLTEIPLAFSLLSPQTDLSITTTQPFSCPCPAPRELVEWYSSRALFSTIHLYCSSGQLIDSYLSGQCR</sequence>
<comment type="caution">
    <text evidence="5">The sequence shown here is derived from an EMBL/GenBank/DDBJ whole genome shotgun (WGS) entry which is preliminary data.</text>
</comment>
<evidence type="ECO:0000256" key="1">
    <source>
        <dbReference type="ARBA" id="ARBA00022614"/>
    </source>
</evidence>
<dbReference type="Pfam" id="PF13855">
    <property type="entry name" value="LRR_8"/>
    <property type="match status" value="2"/>
</dbReference>
<keyword evidence="1" id="KW-0433">Leucine-rich repeat</keyword>
<dbReference type="InterPro" id="IPR001611">
    <property type="entry name" value="Leu-rich_rpt"/>
</dbReference>
<dbReference type="GO" id="GO:0031012">
    <property type="term" value="C:extracellular matrix"/>
    <property type="evidence" value="ECO:0007669"/>
    <property type="project" value="TreeGrafter"/>
</dbReference>
<dbReference type="SMART" id="SM00364">
    <property type="entry name" value="LRR_BAC"/>
    <property type="match status" value="4"/>
</dbReference>
<feature type="signal peptide" evidence="4">
    <location>
        <begin position="1"/>
        <end position="25"/>
    </location>
</feature>
<keyword evidence="3" id="KW-0677">Repeat</keyword>
<keyword evidence="2 4" id="KW-0732">Signal</keyword>
<dbReference type="FunFam" id="3.80.10.10:FF:001164">
    <property type="entry name" value="GH01279p"/>
    <property type="match status" value="1"/>
</dbReference>
<keyword evidence="6" id="KW-1185">Reference proteome</keyword>
<reference evidence="5" key="1">
    <citation type="submission" date="2021-04" db="EMBL/GenBank/DDBJ databases">
        <authorList>
            <consortium name="Molecular Ecology Group"/>
        </authorList>
    </citation>
    <scope>NUCLEOTIDE SEQUENCE</scope>
</reference>
<organism evidence="5 6">
    <name type="scientific">Candidula unifasciata</name>
    <dbReference type="NCBI Taxonomy" id="100452"/>
    <lineage>
        <taxon>Eukaryota</taxon>
        <taxon>Metazoa</taxon>
        <taxon>Spiralia</taxon>
        <taxon>Lophotrochozoa</taxon>
        <taxon>Mollusca</taxon>
        <taxon>Gastropoda</taxon>
        <taxon>Heterobranchia</taxon>
        <taxon>Euthyneura</taxon>
        <taxon>Panpulmonata</taxon>
        <taxon>Eupulmonata</taxon>
        <taxon>Stylommatophora</taxon>
        <taxon>Helicina</taxon>
        <taxon>Helicoidea</taxon>
        <taxon>Geomitridae</taxon>
        <taxon>Candidula</taxon>
    </lineage>
</organism>
<accession>A0A8S3YVR6</accession>
<dbReference type="GO" id="GO:0005615">
    <property type="term" value="C:extracellular space"/>
    <property type="evidence" value="ECO:0007669"/>
    <property type="project" value="TreeGrafter"/>
</dbReference>
<evidence type="ECO:0000313" key="5">
    <source>
        <dbReference type="EMBL" id="CAG5119735.1"/>
    </source>
</evidence>
<dbReference type="EMBL" id="CAJHNH020000768">
    <property type="protein sequence ID" value="CAG5119735.1"/>
    <property type="molecule type" value="Genomic_DNA"/>
</dbReference>
<evidence type="ECO:0000256" key="2">
    <source>
        <dbReference type="ARBA" id="ARBA00022729"/>
    </source>
</evidence>
<dbReference type="AlphaFoldDB" id="A0A8S3YVR6"/>
<dbReference type="SMART" id="SM00369">
    <property type="entry name" value="LRR_TYP"/>
    <property type="match status" value="8"/>
</dbReference>
<dbReference type="OrthoDB" id="6287768at2759"/>
<evidence type="ECO:0000313" key="6">
    <source>
        <dbReference type="Proteomes" id="UP000678393"/>
    </source>
</evidence>
<dbReference type="Proteomes" id="UP000678393">
    <property type="component" value="Unassembled WGS sequence"/>
</dbReference>
<proteinExistence type="predicted"/>
<dbReference type="Gene3D" id="3.80.10.10">
    <property type="entry name" value="Ribonuclease Inhibitor"/>
    <property type="match status" value="3"/>
</dbReference>
<dbReference type="InterPro" id="IPR003591">
    <property type="entry name" value="Leu-rich_rpt_typical-subtyp"/>
</dbReference>
<evidence type="ECO:0000256" key="3">
    <source>
        <dbReference type="ARBA" id="ARBA00022737"/>
    </source>
</evidence>
<dbReference type="SUPFAM" id="SSF52047">
    <property type="entry name" value="RNI-like"/>
    <property type="match status" value="1"/>
</dbReference>